<accession>A0A8T2IQY1</accession>
<evidence type="ECO:0000313" key="1">
    <source>
        <dbReference type="EMBL" id="KAG8434173.1"/>
    </source>
</evidence>
<dbReference type="AlphaFoldDB" id="A0A8T2IQY1"/>
<name>A0A8T2IQY1_9PIPI</name>
<keyword evidence="2" id="KW-1185">Reference proteome</keyword>
<reference evidence="1" key="1">
    <citation type="thesis" date="2020" institute="ProQuest LLC" country="789 East Eisenhower Parkway, Ann Arbor, MI, USA">
        <title>Comparative Genomics and Chromosome Evolution.</title>
        <authorList>
            <person name="Mudd A.B."/>
        </authorList>
    </citation>
    <scope>NUCLEOTIDE SEQUENCE</scope>
    <source>
        <strain evidence="1">Female2</strain>
        <tissue evidence="1">Blood</tissue>
    </source>
</reference>
<protein>
    <submittedName>
        <fullName evidence="1">Uncharacterized protein</fullName>
    </submittedName>
</protein>
<sequence>MQSCYTFTALCKALYNHRAPCTPTQIHALKEKYRALSSFSESDIYPFRPVHASEGTERGSRDSQTGNRTTVLHCGDISSYHYQYPPCLTVQEKGQREPARRLRQNPQRAHVLNLKLPWKNVCPRKERKAAMNLFKLIKIV</sequence>
<evidence type="ECO:0000313" key="2">
    <source>
        <dbReference type="Proteomes" id="UP000812440"/>
    </source>
</evidence>
<organism evidence="1 2">
    <name type="scientific">Hymenochirus boettgeri</name>
    <name type="common">Congo dwarf clawed frog</name>
    <dbReference type="NCBI Taxonomy" id="247094"/>
    <lineage>
        <taxon>Eukaryota</taxon>
        <taxon>Metazoa</taxon>
        <taxon>Chordata</taxon>
        <taxon>Craniata</taxon>
        <taxon>Vertebrata</taxon>
        <taxon>Euteleostomi</taxon>
        <taxon>Amphibia</taxon>
        <taxon>Batrachia</taxon>
        <taxon>Anura</taxon>
        <taxon>Pipoidea</taxon>
        <taxon>Pipidae</taxon>
        <taxon>Pipinae</taxon>
        <taxon>Hymenochirus</taxon>
    </lineage>
</organism>
<comment type="caution">
    <text evidence="1">The sequence shown here is derived from an EMBL/GenBank/DDBJ whole genome shotgun (WGS) entry which is preliminary data.</text>
</comment>
<dbReference type="Proteomes" id="UP000812440">
    <property type="component" value="Chromosome 7"/>
</dbReference>
<dbReference type="EMBL" id="JAACNH010000008">
    <property type="protein sequence ID" value="KAG8434173.1"/>
    <property type="molecule type" value="Genomic_DNA"/>
</dbReference>
<proteinExistence type="predicted"/>
<gene>
    <name evidence="1" type="ORF">GDO86_012520</name>
</gene>